<sequence length="230" mass="26077">MISAIILAGGTGSRMNSDVKKQFIKLDGKEILAYTIEAFDEVEEINEIIIVSSNDDFEYLNNMVIRYGFKKLFKYVNSGNLRQDSVFNGLQQLNKNSEYVIIHDGARPFIGSDNIKKGIKKVKEVDACIFVTPTIDTIKSCDENGKVIKTLDRSTLFNVQTPQIFERELILKAHEEANKQEFIGTDDSVLVENLNHPVYTIINSPDNIKITTPKDLAIAEELLRQKNKKF</sequence>
<proteinExistence type="predicted"/>
<evidence type="ECO:0000313" key="1">
    <source>
        <dbReference type="EMBL" id="ONI41759.1"/>
    </source>
</evidence>
<accession>A0ACC8XEV4</accession>
<comment type="caution">
    <text evidence="1">The sequence shown here is derived from an EMBL/GenBank/DDBJ whole genome shotgun (WGS) entry which is preliminary data.</text>
</comment>
<protein>
    <submittedName>
        <fullName evidence="1">2-C-methyl-D-erythritol 4-phosphate cytidylyltransferase</fullName>
    </submittedName>
</protein>
<name>A0ACC8XEV4_9FIRM</name>
<keyword evidence="2" id="KW-1185">Reference proteome</keyword>
<organism evidence="1 2">
    <name type="scientific">Candidatus Epulonipiscium fishelsonii</name>
    <dbReference type="NCBI Taxonomy" id="77094"/>
    <lineage>
        <taxon>Bacteria</taxon>
        <taxon>Bacillati</taxon>
        <taxon>Bacillota</taxon>
        <taxon>Clostridia</taxon>
        <taxon>Lachnospirales</taxon>
        <taxon>Lachnospiraceae</taxon>
        <taxon>Candidatus Epulonipiscium</taxon>
    </lineage>
</organism>
<gene>
    <name evidence="1" type="ORF">AN396_03245</name>
</gene>
<keyword evidence="1" id="KW-0808">Transferase</keyword>
<reference evidence="1" key="1">
    <citation type="submission" date="2016-08" db="EMBL/GenBank/DDBJ databases">
        <authorList>
            <person name="Ngugi D.K."/>
            <person name="Miyake S."/>
            <person name="Stingl U."/>
        </authorList>
    </citation>
    <scope>NUCLEOTIDE SEQUENCE</scope>
    <source>
        <strain evidence="1">SCG-B11WGA-EpuloA1</strain>
    </source>
</reference>
<evidence type="ECO:0000313" key="2">
    <source>
        <dbReference type="Proteomes" id="UP000188605"/>
    </source>
</evidence>
<keyword evidence="1" id="KW-0548">Nucleotidyltransferase</keyword>
<dbReference type="Proteomes" id="UP000188605">
    <property type="component" value="Unassembled WGS sequence"/>
</dbReference>
<dbReference type="EMBL" id="LJDB01000029">
    <property type="protein sequence ID" value="ONI41759.1"/>
    <property type="molecule type" value="Genomic_DNA"/>
</dbReference>